<evidence type="ECO:0000259" key="2">
    <source>
        <dbReference type="Pfam" id="PF13577"/>
    </source>
</evidence>
<accession>A0A6J5YMH4</accession>
<proteinExistence type="predicted"/>
<dbReference type="EMBL" id="CAFBNC010000072">
    <property type="protein sequence ID" value="CAB4942388.1"/>
    <property type="molecule type" value="Genomic_DNA"/>
</dbReference>
<sequence>MYRLQASHITATPPCLPNPRTDPTLRNVSAPDPIAALLDKQEIHELVLRYCRGIDRFDRPAVEACFHPDATDTHGSFTGTITEFIDWAFRLLERYDSTMHLVANQLITLSGDRAVTETYGIAYHRSSDPDPRRNLTVGFRYIDLMERRDDRVWRIAERVATTEWVTAPAEGNQWPIPADSAVGVRSTEDPIHQFLARLDPST</sequence>
<feature type="region of interest" description="Disordered" evidence="1">
    <location>
        <begin position="1"/>
        <end position="24"/>
    </location>
</feature>
<gene>
    <name evidence="3" type="ORF">UFOPK1392_02448</name>
    <name evidence="4" type="ORF">UFOPK3733_01373</name>
</gene>
<dbReference type="SUPFAM" id="SSF54427">
    <property type="entry name" value="NTF2-like"/>
    <property type="match status" value="1"/>
</dbReference>
<dbReference type="InterPro" id="IPR032710">
    <property type="entry name" value="NTF2-like_dom_sf"/>
</dbReference>
<reference evidence="3" key="1">
    <citation type="submission" date="2020-05" db="EMBL/GenBank/DDBJ databases">
        <authorList>
            <person name="Chiriac C."/>
            <person name="Salcher M."/>
            <person name="Ghai R."/>
            <person name="Kavagutti S V."/>
        </authorList>
    </citation>
    <scope>NUCLEOTIDE SEQUENCE</scope>
</reference>
<evidence type="ECO:0000256" key="1">
    <source>
        <dbReference type="SAM" id="MobiDB-lite"/>
    </source>
</evidence>
<dbReference type="EMBL" id="CAEMXZ010000191">
    <property type="protein sequence ID" value="CAB4324672.1"/>
    <property type="molecule type" value="Genomic_DNA"/>
</dbReference>
<evidence type="ECO:0000313" key="3">
    <source>
        <dbReference type="EMBL" id="CAB4324672.1"/>
    </source>
</evidence>
<feature type="domain" description="SnoaL-like" evidence="2">
    <location>
        <begin position="36"/>
        <end position="158"/>
    </location>
</feature>
<name>A0A6J5YMH4_9ZZZZ</name>
<dbReference type="Pfam" id="PF13577">
    <property type="entry name" value="SnoaL_4"/>
    <property type="match status" value="1"/>
</dbReference>
<evidence type="ECO:0000313" key="4">
    <source>
        <dbReference type="EMBL" id="CAB4942388.1"/>
    </source>
</evidence>
<dbReference type="InterPro" id="IPR037401">
    <property type="entry name" value="SnoaL-like"/>
</dbReference>
<dbReference type="CDD" id="cd00531">
    <property type="entry name" value="NTF2_like"/>
    <property type="match status" value="1"/>
</dbReference>
<dbReference type="Gene3D" id="3.10.450.50">
    <property type="match status" value="1"/>
</dbReference>
<protein>
    <submittedName>
        <fullName evidence="3">Unannotated protein</fullName>
    </submittedName>
</protein>
<dbReference type="AlphaFoldDB" id="A0A6J5YMH4"/>
<organism evidence="3">
    <name type="scientific">freshwater metagenome</name>
    <dbReference type="NCBI Taxonomy" id="449393"/>
    <lineage>
        <taxon>unclassified sequences</taxon>
        <taxon>metagenomes</taxon>
        <taxon>ecological metagenomes</taxon>
    </lineage>
</organism>